<accession>A0A0F9H745</accession>
<dbReference type="Gene3D" id="3.90.320.10">
    <property type="match status" value="1"/>
</dbReference>
<reference evidence="1" key="1">
    <citation type="journal article" date="2015" name="Nature">
        <title>Complex archaea that bridge the gap between prokaryotes and eukaryotes.</title>
        <authorList>
            <person name="Spang A."/>
            <person name="Saw J.H."/>
            <person name="Jorgensen S.L."/>
            <person name="Zaremba-Niedzwiedzka K."/>
            <person name="Martijn J."/>
            <person name="Lind A.E."/>
            <person name="van Eijk R."/>
            <person name="Schleper C."/>
            <person name="Guy L."/>
            <person name="Ettema T.J."/>
        </authorList>
    </citation>
    <scope>NUCLEOTIDE SEQUENCE</scope>
</reference>
<comment type="caution">
    <text evidence="1">The sequence shown here is derived from an EMBL/GenBank/DDBJ whole genome shotgun (WGS) entry which is preliminary data.</text>
</comment>
<evidence type="ECO:0000313" key="1">
    <source>
        <dbReference type="EMBL" id="KKL71097.1"/>
    </source>
</evidence>
<name>A0A0F9H745_9ZZZZ</name>
<organism evidence="1">
    <name type="scientific">marine sediment metagenome</name>
    <dbReference type="NCBI Taxonomy" id="412755"/>
    <lineage>
        <taxon>unclassified sequences</taxon>
        <taxon>metagenomes</taxon>
        <taxon>ecological metagenomes</taxon>
    </lineage>
</organism>
<protein>
    <submittedName>
        <fullName evidence="1">Uncharacterized protein</fullName>
    </submittedName>
</protein>
<gene>
    <name evidence="1" type="ORF">LCGC14_2098340</name>
</gene>
<dbReference type="InterPro" id="IPR011604">
    <property type="entry name" value="PDDEXK-like_dom_sf"/>
</dbReference>
<dbReference type="AlphaFoldDB" id="A0A0F9H745"/>
<dbReference type="EMBL" id="LAZR01025692">
    <property type="protein sequence ID" value="KKL71097.1"/>
    <property type="molecule type" value="Genomic_DNA"/>
</dbReference>
<sequence length="287" mass="34383">MVEKGECMTVTYKKLGKRRRKGKRALRPETLVRDYLRERVRTVLSKEILLEDYEAHHLRHHGQRSRATSNWLTTLTHPCEAYGIFARITPPKMRRPIGLRLALTFAEGKDQQSRFELVMRQMGYKVERAEEQLSLPEYQIVARRDFLLSKTNTQRRYIEFKSMSPWLFQKVKTIASFQRGFLKKYWRQVVGLMALDKRKDYWIVCKDRSSGFIKVFEFRMGQRERREWGRMLARAARINKHFEHFLGKRAGLEAEPEAPRRTKLCDKKFCSGCEFRNVCDPWQRRKD</sequence>
<proteinExistence type="predicted"/>